<accession>A0A5K1JZ82</accession>
<evidence type="ECO:0000313" key="1">
    <source>
        <dbReference type="EMBL" id="VWO96726.1"/>
    </source>
</evidence>
<sequence length="88" mass="9711">MPGLVADATRVWELNLYWPLHAQCGVWDPKGKGVDVWECIRPHHSTPGTQVCDLTPRFTPSRIPGSALTHSPLFLSAPKQPLLAIRCA</sequence>
<dbReference type="EMBL" id="LR725871">
    <property type="protein sequence ID" value="VWO96726.1"/>
    <property type="molecule type" value="Genomic_DNA"/>
</dbReference>
<protein>
    <submittedName>
        <fullName evidence="1">Type III effector protein</fullName>
    </submittedName>
</protein>
<reference evidence="1" key="1">
    <citation type="submission" date="2019-10" db="EMBL/GenBank/DDBJ databases">
        <authorList>
            <person name="Nor Muhammad N."/>
        </authorList>
    </citation>
    <scope>NUCLEOTIDE SEQUENCE</scope>
</reference>
<name>A0A5K1JZ82_9APHY</name>
<proteinExistence type="predicted"/>
<dbReference type="AlphaFoldDB" id="A0A5K1JZ82"/>
<organism evidence="1">
    <name type="scientific">Ganoderma boninense</name>
    <dbReference type="NCBI Taxonomy" id="34458"/>
    <lineage>
        <taxon>Eukaryota</taxon>
        <taxon>Fungi</taxon>
        <taxon>Dikarya</taxon>
        <taxon>Basidiomycota</taxon>
        <taxon>Agaricomycotina</taxon>
        <taxon>Agaricomycetes</taxon>
        <taxon>Polyporales</taxon>
        <taxon>Polyporaceae</taxon>
        <taxon>Ganoderma</taxon>
    </lineage>
</organism>
<gene>
    <name evidence="1" type="primary">Q8XQA2</name>
</gene>